<name>A0A2K1IGC2_PHYPA</name>
<dbReference type="Gramene" id="Pp3c24_10970V3.1">
    <property type="protein sequence ID" value="Pp3c24_10970V3.1"/>
    <property type="gene ID" value="Pp3c24_10970"/>
</dbReference>
<evidence type="ECO:0000313" key="1">
    <source>
        <dbReference type="EMBL" id="PNR28317.1"/>
    </source>
</evidence>
<dbReference type="EnsemblPlants" id="Pp3c24_10970V3.2">
    <property type="protein sequence ID" value="Pp3c24_10970V3.2"/>
    <property type="gene ID" value="Pp3c24_10970"/>
</dbReference>
<reference evidence="1 3" key="1">
    <citation type="journal article" date="2008" name="Science">
        <title>The Physcomitrella genome reveals evolutionary insights into the conquest of land by plants.</title>
        <authorList>
            <person name="Rensing S."/>
            <person name="Lang D."/>
            <person name="Zimmer A."/>
            <person name="Terry A."/>
            <person name="Salamov A."/>
            <person name="Shapiro H."/>
            <person name="Nishiyama T."/>
            <person name="Perroud P.-F."/>
            <person name="Lindquist E."/>
            <person name="Kamisugi Y."/>
            <person name="Tanahashi T."/>
            <person name="Sakakibara K."/>
            <person name="Fujita T."/>
            <person name="Oishi K."/>
            <person name="Shin-I T."/>
            <person name="Kuroki Y."/>
            <person name="Toyoda A."/>
            <person name="Suzuki Y."/>
            <person name="Hashimoto A."/>
            <person name="Yamaguchi K."/>
            <person name="Sugano A."/>
            <person name="Kohara Y."/>
            <person name="Fujiyama A."/>
            <person name="Anterola A."/>
            <person name="Aoki S."/>
            <person name="Ashton N."/>
            <person name="Barbazuk W.B."/>
            <person name="Barker E."/>
            <person name="Bennetzen J."/>
            <person name="Bezanilla M."/>
            <person name="Blankenship R."/>
            <person name="Cho S.H."/>
            <person name="Dutcher S."/>
            <person name="Estelle M."/>
            <person name="Fawcett J.A."/>
            <person name="Gundlach H."/>
            <person name="Hanada K."/>
            <person name="Heyl A."/>
            <person name="Hicks K.A."/>
            <person name="Hugh J."/>
            <person name="Lohr M."/>
            <person name="Mayer K."/>
            <person name="Melkozernov A."/>
            <person name="Murata T."/>
            <person name="Nelson D."/>
            <person name="Pils B."/>
            <person name="Prigge M."/>
            <person name="Reiss B."/>
            <person name="Renner T."/>
            <person name="Rombauts S."/>
            <person name="Rushton P."/>
            <person name="Sanderfoot A."/>
            <person name="Schween G."/>
            <person name="Shiu S.-H."/>
            <person name="Stueber K."/>
            <person name="Theodoulou F.L."/>
            <person name="Tu H."/>
            <person name="Van de Peer Y."/>
            <person name="Verrier P.J."/>
            <person name="Waters E."/>
            <person name="Wood A."/>
            <person name="Yang L."/>
            <person name="Cove D."/>
            <person name="Cuming A."/>
            <person name="Hasebe M."/>
            <person name="Lucas S."/>
            <person name="Mishler D.B."/>
            <person name="Reski R."/>
            <person name="Grigoriev I."/>
            <person name="Quatrano R.S."/>
            <person name="Boore J.L."/>
        </authorList>
    </citation>
    <scope>NUCLEOTIDE SEQUENCE [LARGE SCALE GENOMIC DNA]</scope>
    <source>
        <strain evidence="2 3">cv. Gransden 2004</strain>
    </source>
</reference>
<dbReference type="RefSeq" id="XP_073386979.1">
    <property type="nucleotide sequence ID" value="XM_073530878.1"/>
</dbReference>
<proteinExistence type="predicted"/>
<evidence type="ECO:0000313" key="2">
    <source>
        <dbReference type="EnsemblPlants" id="Pp3c24_10970V3.1"/>
    </source>
</evidence>
<dbReference type="EMBL" id="ABEU02000024">
    <property type="protein sequence ID" value="PNR28317.1"/>
    <property type="molecule type" value="Genomic_DNA"/>
</dbReference>
<dbReference type="GeneID" id="112276436"/>
<dbReference type="PaxDb" id="3218-PP1S16_196V6.1"/>
<reference evidence="2" key="3">
    <citation type="submission" date="2020-12" db="UniProtKB">
        <authorList>
            <consortium name="EnsemblPlants"/>
        </authorList>
    </citation>
    <scope>IDENTIFICATION</scope>
</reference>
<dbReference type="Gramene" id="Pp3c24_10970V3.2">
    <property type="protein sequence ID" value="Pp3c24_10970V3.2"/>
    <property type="gene ID" value="Pp3c24_10970"/>
</dbReference>
<organism evidence="1">
    <name type="scientific">Physcomitrium patens</name>
    <name type="common">Spreading-leaved earth moss</name>
    <name type="synonym">Physcomitrella patens</name>
    <dbReference type="NCBI Taxonomy" id="3218"/>
    <lineage>
        <taxon>Eukaryota</taxon>
        <taxon>Viridiplantae</taxon>
        <taxon>Streptophyta</taxon>
        <taxon>Embryophyta</taxon>
        <taxon>Bryophyta</taxon>
        <taxon>Bryophytina</taxon>
        <taxon>Bryopsida</taxon>
        <taxon>Funariidae</taxon>
        <taxon>Funariales</taxon>
        <taxon>Funariaceae</taxon>
        <taxon>Physcomitrium</taxon>
    </lineage>
</organism>
<dbReference type="Proteomes" id="UP000006727">
    <property type="component" value="Chromosome 24"/>
</dbReference>
<sequence length="350" mass="39266">MKKSEVQALSMMRQQSSLIPGNIGIVVPLQQTMSNILMPLPVTCDEYQVFSRSTSGAEAQITDMTQKSHLNTTHAQQQGLSALATELLSKTSKADFSKENEIGGSVNNNVQSAYEVRLKKCLKGDIMQTIIAEGEAANLSYQREDHARSVTAEVSESTKPRFKESKLKIPQKPVSKDQLQYGDSRDYLLQLEQEKQQDRRYSHRIAIRKKQVRYFRSLEGVGEVDDIRTTPPCSKADPQSIANFPIIENVEESARRYPDFIYKPSAARKNVDSDSVSSCSPGHCETEFRPLSCETGKSTDGMVLDLSSASVRRETLRKELAERIRKEALRKKSLLSQSRAASRQSQCQCH</sequence>
<dbReference type="RefSeq" id="XP_024363522.1">
    <property type="nucleotide sequence ID" value="XM_024507754.1"/>
</dbReference>
<keyword evidence="3" id="KW-1185">Reference proteome</keyword>
<accession>A0A2K1IGC2</accession>
<reference evidence="1 3" key="2">
    <citation type="journal article" date="2018" name="Plant J.">
        <title>The Physcomitrella patens chromosome-scale assembly reveals moss genome structure and evolution.</title>
        <authorList>
            <person name="Lang D."/>
            <person name="Ullrich K.K."/>
            <person name="Murat F."/>
            <person name="Fuchs J."/>
            <person name="Jenkins J."/>
            <person name="Haas F.B."/>
            <person name="Piednoel M."/>
            <person name="Gundlach H."/>
            <person name="Van Bel M."/>
            <person name="Meyberg R."/>
            <person name="Vives C."/>
            <person name="Morata J."/>
            <person name="Symeonidi A."/>
            <person name="Hiss M."/>
            <person name="Muchero W."/>
            <person name="Kamisugi Y."/>
            <person name="Saleh O."/>
            <person name="Blanc G."/>
            <person name="Decker E.L."/>
            <person name="van Gessel N."/>
            <person name="Grimwood J."/>
            <person name="Hayes R.D."/>
            <person name="Graham S.W."/>
            <person name="Gunter L.E."/>
            <person name="McDaniel S.F."/>
            <person name="Hoernstein S.N.W."/>
            <person name="Larsson A."/>
            <person name="Li F.W."/>
            <person name="Perroud P.F."/>
            <person name="Phillips J."/>
            <person name="Ranjan P."/>
            <person name="Rokshar D.S."/>
            <person name="Rothfels C.J."/>
            <person name="Schneider L."/>
            <person name="Shu S."/>
            <person name="Stevenson D.W."/>
            <person name="Thummler F."/>
            <person name="Tillich M."/>
            <person name="Villarreal Aguilar J.C."/>
            <person name="Widiez T."/>
            <person name="Wong G.K."/>
            <person name="Wymore A."/>
            <person name="Zhang Y."/>
            <person name="Zimmer A.D."/>
            <person name="Quatrano R.S."/>
            <person name="Mayer K.F.X."/>
            <person name="Goodstein D."/>
            <person name="Casacuberta J.M."/>
            <person name="Vandepoele K."/>
            <person name="Reski R."/>
            <person name="Cuming A.C."/>
            <person name="Tuskan G.A."/>
            <person name="Maumus F."/>
            <person name="Salse J."/>
            <person name="Schmutz J."/>
            <person name="Rensing S.A."/>
        </authorList>
    </citation>
    <scope>NUCLEOTIDE SEQUENCE [LARGE SCALE GENOMIC DNA]</scope>
    <source>
        <strain evidence="2 3">cv. Gransden 2004</strain>
    </source>
</reference>
<protein>
    <submittedName>
        <fullName evidence="1 2">Uncharacterized protein</fullName>
    </submittedName>
</protein>
<dbReference type="EnsemblPlants" id="Pp3c24_10970V3.1">
    <property type="protein sequence ID" value="Pp3c24_10970V3.1"/>
    <property type="gene ID" value="Pp3c24_10970"/>
</dbReference>
<dbReference type="AlphaFoldDB" id="A0A2K1IGC2"/>
<evidence type="ECO:0000313" key="3">
    <source>
        <dbReference type="Proteomes" id="UP000006727"/>
    </source>
</evidence>
<gene>
    <name evidence="2" type="primary">LOC112276436</name>
    <name evidence="1" type="ORF">PHYPA_028909</name>
</gene>